<organism evidence="17 18">
    <name type="scientific">Komagataeibacter intermedius AF2</name>
    <dbReference type="NCBI Taxonomy" id="1458464"/>
    <lineage>
        <taxon>Bacteria</taxon>
        <taxon>Pseudomonadati</taxon>
        <taxon>Pseudomonadota</taxon>
        <taxon>Alphaproteobacteria</taxon>
        <taxon>Acetobacterales</taxon>
        <taxon>Acetobacteraceae</taxon>
        <taxon>Komagataeibacter</taxon>
    </lineage>
</organism>
<keyword evidence="12 15" id="KW-1133">Transmembrane helix</keyword>
<gene>
    <name evidence="17" type="ORF">GLUCOINTEAF2_0200402</name>
</gene>
<keyword evidence="9 15" id="KW-0973">c-di-GMP</keyword>
<evidence type="ECO:0000256" key="6">
    <source>
        <dbReference type="ARBA" id="ARBA00021844"/>
    </source>
</evidence>
<keyword evidence="15" id="KW-0732">Signal</keyword>
<feature type="region of interest" description="Disordered" evidence="16">
    <location>
        <begin position="28"/>
        <end position="74"/>
    </location>
</feature>
<evidence type="ECO:0000256" key="4">
    <source>
        <dbReference type="ARBA" id="ARBA00010714"/>
    </source>
</evidence>
<feature type="chain" id="PRO_5015213146" description="Cyclic di-GMP-binding protein" evidence="15">
    <location>
        <begin position="24"/>
        <end position="809"/>
    </location>
</feature>
<keyword evidence="10 15" id="KW-0812">Transmembrane</keyword>
<dbReference type="RefSeq" id="WP_235721083.1">
    <property type="nucleotide sequence ID" value="NZ_JUFX02000112.1"/>
</dbReference>
<comment type="subunit">
    <text evidence="5 15">Tightly associated with the cellulose synthase catalytic subunit.</text>
</comment>
<feature type="transmembrane region" description="Helical" evidence="15">
    <location>
        <begin position="770"/>
        <end position="792"/>
    </location>
</feature>
<evidence type="ECO:0000256" key="8">
    <source>
        <dbReference type="ARBA" id="ARBA00022519"/>
    </source>
</evidence>
<keyword evidence="8 15" id="KW-0997">Cell inner membrane</keyword>
<comment type="pathway">
    <text evidence="3 15">Glycan metabolism; bacterial cellulose biosynthesis.</text>
</comment>
<evidence type="ECO:0000256" key="3">
    <source>
        <dbReference type="ARBA" id="ARBA00005186"/>
    </source>
</evidence>
<name>A0A0N0MFG2_9PROT</name>
<dbReference type="AlphaFoldDB" id="A0A0N0MFG2"/>
<dbReference type="Gene3D" id="2.60.120.260">
    <property type="entry name" value="Galactose-binding domain-like"/>
    <property type="match status" value="2"/>
</dbReference>
<evidence type="ECO:0000256" key="14">
    <source>
        <dbReference type="ARBA" id="ARBA00033444"/>
    </source>
</evidence>
<comment type="function">
    <text evidence="1 15">Binds the cellulose synthase activator, bis-(3'-5') cyclic diguanylic acid (c-di-GMP).</text>
</comment>
<dbReference type="Pfam" id="PF03170">
    <property type="entry name" value="BcsB"/>
    <property type="match status" value="1"/>
</dbReference>
<sequence length="809" mass="86095" precursor="true">MRPRDMKMVSLIALLVFATGAQAAPIASKAPAHQPTGSDLPPLPAAAPVAPAAQPSAQATDPASAAPASDAGSASNADAILDNAENAAGVGTDVATVHTYSLQELGAQSALTMRGAAPLQGLQFGIPADQLVTSARLVVSGAMSPNLQPDNSAVTITLNEQYIGTLRPDPTHPAFGPLSFDINPIFFVSGNRLNFNFASGSKGCADPTNGLQWASVSEHSQLQITTIPLPPRRQLARLPQPFFDKTVRQKVVIPFVLAQTFDPEVLKASGIIASWFGQQTDFRGVNFPVFSTIPQTGNAIVVGVADELPAALGRPSVSGPTLMEVANPSDPNGTVLLVTGRDRDEVIAASKGIGFGSSALPVASRMDVAPIDVAPRQANDAPSFIPTSRPVRLGELVPVSALQGEGYTPGVLSVPFRVSPDLYTWRDRPYKLNVRFRAPDGPILDVARSHLDVGINNTYLQSYSLREQSSVVDQLLHRVGVGTQNAGVEQHTLTIPPWMVFGQDQLQFYFDAAPLAQPGCRPGPSLIHMSVDPDSTIDLSNAYHITRMPNLAYMASAGYPFTTYADLSRSAVVLPDHPNGTVVSAYLDLMGFMGATTWYPVSGVDIVSADHVSDVADRNLIVLSTLSNSADVSALLANSAYQISDGRLHMGLRSTLSGVWNIFQDPMSVMSNTHPTEVETTLSGGVGAMVEAESPLASGRTVLALLSGDGQGLDNLVQILGQRKNQAKVQGDLVLAHGDDLTSYRSSPLYTVGTVPLWLMPDWYMHNHPFRVIVVGLAGCLMVVAVLVRALFRHAMVRRRQLQEERQKS</sequence>
<evidence type="ECO:0000256" key="1">
    <source>
        <dbReference type="ARBA" id="ARBA00002057"/>
    </source>
</evidence>
<evidence type="ECO:0000313" key="18">
    <source>
        <dbReference type="Proteomes" id="UP000031553"/>
    </source>
</evidence>
<protein>
    <recommendedName>
        <fullName evidence="6 15">Cyclic di-GMP-binding protein</fullName>
    </recommendedName>
    <alternativeName>
        <fullName evidence="14 15">Cellulose synthase regulatory subunit</fullName>
    </alternativeName>
</protein>
<evidence type="ECO:0000256" key="15">
    <source>
        <dbReference type="RuleBase" id="RU365021"/>
    </source>
</evidence>
<comment type="similarity">
    <text evidence="4 15">Belongs to the AcsB/BcsB family.</text>
</comment>
<evidence type="ECO:0000256" key="13">
    <source>
        <dbReference type="ARBA" id="ARBA00023136"/>
    </source>
</evidence>
<dbReference type="GO" id="GO:0005886">
    <property type="term" value="C:plasma membrane"/>
    <property type="evidence" value="ECO:0007669"/>
    <property type="project" value="UniProtKB-SubCell"/>
</dbReference>
<evidence type="ECO:0000256" key="2">
    <source>
        <dbReference type="ARBA" id="ARBA00004377"/>
    </source>
</evidence>
<evidence type="ECO:0000256" key="16">
    <source>
        <dbReference type="SAM" id="MobiDB-lite"/>
    </source>
</evidence>
<dbReference type="PRINTS" id="PR01440">
    <property type="entry name" value="CELLSNTHASEB"/>
</dbReference>
<dbReference type="Proteomes" id="UP000031553">
    <property type="component" value="Unassembled WGS sequence"/>
</dbReference>
<dbReference type="EMBL" id="JUFX02000112">
    <property type="protein sequence ID" value="KPH87533.1"/>
    <property type="molecule type" value="Genomic_DNA"/>
</dbReference>
<dbReference type="InterPro" id="IPR003920">
    <property type="entry name" value="Cell_synth_B"/>
</dbReference>
<dbReference type="GO" id="GO:0006011">
    <property type="term" value="P:UDP-alpha-D-glucose metabolic process"/>
    <property type="evidence" value="ECO:0007669"/>
    <property type="project" value="InterPro"/>
</dbReference>
<keyword evidence="7 15" id="KW-1003">Cell membrane</keyword>
<reference evidence="17 18" key="1">
    <citation type="submission" date="2015-07" db="EMBL/GenBank/DDBJ databases">
        <title>Draft Genome Sequence of Komagataeibacter intermedius Strain AF2, Isolated from Kombucha Tea.</title>
        <authorList>
            <person name="Santos R.A."/>
            <person name="Berretta A.A."/>
            <person name="Barud H.S."/>
            <person name="Ribeiro S.J."/>
            <person name="Gonzalez-Garcia L.N."/>
            <person name="Zucchi T.D."/>
            <person name="Goldman G.H."/>
            <person name="Riano-Pachon D.M."/>
        </authorList>
    </citation>
    <scope>NUCLEOTIDE SEQUENCE [LARGE SCALE GENOMIC DNA]</scope>
    <source>
        <strain evidence="17 18">AF2</strain>
    </source>
</reference>
<feature type="compositionally biased region" description="Low complexity" evidence="16">
    <location>
        <begin position="46"/>
        <end position="74"/>
    </location>
</feature>
<dbReference type="GO" id="GO:0030244">
    <property type="term" value="P:cellulose biosynthetic process"/>
    <property type="evidence" value="ECO:0007669"/>
    <property type="project" value="UniProtKB-KW"/>
</dbReference>
<dbReference type="PANTHER" id="PTHR39083:SF1">
    <property type="entry name" value="CYCLIC DI-GMP-BINDING PROTEIN"/>
    <property type="match status" value="1"/>
</dbReference>
<dbReference type="InterPro" id="IPR018513">
    <property type="entry name" value="Cell_synthase_bac"/>
</dbReference>
<comment type="subcellular location">
    <subcellularLocation>
        <location evidence="2">Cell inner membrane</location>
        <topology evidence="2">Single-pass membrane protein</topology>
    </subcellularLocation>
</comment>
<evidence type="ECO:0000256" key="9">
    <source>
        <dbReference type="ARBA" id="ARBA00022636"/>
    </source>
</evidence>
<evidence type="ECO:0000256" key="12">
    <source>
        <dbReference type="ARBA" id="ARBA00022989"/>
    </source>
</evidence>
<keyword evidence="13 15" id="KW-0472">Membrane</keyword>
<keyword evidence="11 15" id="KW-0135">Cellulose biosynthesis</keyword>
<feature type="signal peptide" evidence="15">
    <location>
        <begin position="1"/>
        <end position="23"/>
    </location>
</feature>
<dbReference type="PANTHER" id="PTHR39083">
    <property type="entry name" value="CYCLIC DI-GMP-BINDING PROTEIN"/>
    <property type="match status" value="1"/>
</dbReference>
<evidence type="ECO:0000256" key="7">
    <source>
        <dbReference type="ARBA" id="ARBA00022475"/>
    </source>
</evidence>
<accession>A0A0N0MFG2</accession>
<evidence type="ECO:0000256" key="10">
    <source>
        <dbReference type="ARBA" id="ARBA00022692"/>
    </source>
</evidence>
<proteinExistence type="inferred from homology"/>
<dbReference type="UniPathway" id="UPA00694"/>
<evidence type="ECO:0000313" key="17">
    <source>
        <dbReference type="EMBL" id="KPH87533.1"/>
    </source>
</evidence>
<evidence type="ECO:0000256" key="11">
    <source>
        <dbReference type="ARBA" id="ARBA00022916"/>
    </source>
</evidence>
<comment type="caution">
    <text evidence="17">The sequence shown here is derived from an EMBL/GenBank/DDBJ whole genome shotgun (WGS) entry which is preliminary data.</text>
</comment>
<evidence type="ECO:0000256" key="5">
    <source>
        <dbReference type="ARBA" id="ARBA00011437"/>
    </source>
</evidence>